<sequence length="255" mass="27328">MVLILMLCIGGVSGQFGYRVTNSSPENGMIVEDFASAGDLKQTPVQIGYSEGGSNADLLDMDDVVYLHIGEVTLTGSKVKVNDIRLTDSLFGPPGSKVDGGDGDHDMDLKRFPPGLPRMVYLDSGSIMGQYDLDDPVYIKIVPPLDKIGIGDIRLDSLEGPPGSRVSNLDGDKGATCSVLHPGPSFNLWLPGAGGVVRFINANGNLYTNPIGMISSWPSPPIYDWPDVVYFDVSSPAAYPRNFGYLTPNAIRMSL</sequence>
<proteinExistence type="predicted"/>
<comment type="caution">
    <text evidence="1">The sequence shown here is derived from an EMBL/GenBank/DDBJ whole genome shotgun (WGS) entry which is preliminary data.</text>
</comment>
<reference evidence="1 2" key="1">
    <citation type="submission" date="2023-03" db="EMBL/GenBank/DDBJ databases">
        <title>Whole genome sequencing of Methanotrichaceae archaeon M04Ac.</title>
        <authorList>
            <person name="Khomyakova M.A."/>
            <person name="Merkel A.Y."/>
            <person name="Slobodkin A.I."/>
        </authorList>
    </citation>
    <scope>NUCLEOTIDE SEQUENCE [LARGE SCALE GENOMIC DNA]</scope>
    <source>
        <strain evidence="1 2">M04Ac</strain>
    </source>
</reference>
<accession>A0ABT5XE81</accession>
<keyword evidence="2" id="KW-1185">Reference proteome</keyword>
<organism evidence="1 2">
    <name type="scientific">Candidatus Methanocrinis alkalitolerans</name>
    <dbReference type="NCBI Taxonomy" id="3033395"/>
    <lineage>
        <taxon>Archaea</taxon>
        <taxon>Methanobacteriati</taxon>
        <taxon>Methanobacteriota</taxon>
        <taxon>Stenosarchaea group</taxon>
        <taxon>Methanomicrobia</taxon>
        <taxon>Methanotrichales</taxon>
        <taxon>Methanotrichaceae</taxon>
        <taxon>Methanocrinis</taxon>
    </lineage>
</organism>
<protein>
    <submittedName>
        <fullName evidence="1">Uncharacterized protein</fullName>
    </submittedName>
</protein>
<dbReference type="EMBL" id="JARFPL010000012">
    <property type="protein sequence ID" value="MDF0592960.1"/>
    <property type="molecule type" value="Genomic_DNA"/>
</dbReference>
<dbReference type="RefSeq" id="WP_316968666.1">
    <property type="nucleotide sequence ID" value="NZ_JARFPL010000012.1"/>
</dbReference>
<evidence type="ECO:0000313" key="1">
    <source>
        <dbReference type="EMBL" id="MDF0592960.1"/>
    </source>
</evidence>
<dbReference type="Proteomes" id="UP001215956">
    <property type="component" value="Unassembled WGS sequence"/>
</dbReference>
<name>A0ABT5XE81_9EURY</name>
<gene>
    <name evidence="1" type="ORF">P0O24_05120</name>
</gene>
<evidence type="ECO:0000313" key="2">
    <source>
        <dbReference type="Proteomes" id="UP001215956"/>
    </source>
</evidence>